<dbReference type="InterPro" id="IPR036388">
    <property type="entry name" value="WH-like_DNA-bd_sf"/>
</dbReference>
<dbReference type="PROSITE" id="PS50950">
    <property type="entry name" value="ZF_THAP"/>
    <property type="match status" value="1"/>
</dbReference>
<keyword evidence="6 8" id="KW-0238">DNA-binding</keyword>
<comment type="similarity">
    <text evidence="1 9">Belongs to the E2F/DP family.</text>
</comment>
<dbReference type="InterPro" id="IPR037241">
    <property type="entry name" value="E2F-DP_heterodim"/>
</dbReference>
<dbReference type="InterPro" id="IPR006612">
    <property type="entry name" value="THAP_Znf"/>
</dbReference>
<dbReference type="InterPro" id="IPR015633">
    <property type="entry name" value="E2F"/>
</dbReference>
<dbReference type="GO" id="GO:0008270">
    <property type="term" value="F:zinc ion binding"/>
    <property type="evidence" value="ECO:0007669"/>
    <property type="project" value="UniProtKB-KW"/>
</dbReference>
<dbReference type="SMART" id="SM00692">
    <property type="entry name" value="DM3"/>
    <property type="match status" value="1"/>
</dbReference>
<dbReference type="Proteomes" id="UP000261420">
    <property type="component" value="Unplaced"/>
</dbReference>
<evidence type="ECO:0000313" key="12">
    <source>
        <dbReference type="Ensembl" id="ENSSDUP00000011344.1"/>
    </source>
</evidence>
<dbReference type="InterPro" id="IPR036390">
    <property type="entry name" value="WH_DNA-bd_sf"/>
</dbReference>
<evidence type="ECO:0000256" key="5">
    <source>
        <dbReference type="ARBA" id="ARBA00023015"/>
    </source>
</evidence>
<feature type="compositionally biased region" description="Polar residues" evidence="10">
    <location>
        <begin position="136"/>
        <end position="153"/>
    </location>
</feature>
<dbReference type="STRING" id="41447.ENSSDUP00000011344"/>
<evidence type="ECO:0000256" key="1">
    <source>
        <dbReference type="ARBA" id="ARBA00010940"/>
    </source>
</evidence>
<comment type="subcellular location">
    <subcellularLocation>
        <location evidence="9">Nucleus</location>
    </subcellularLocation>
</comment>
<evidence type="ECO:0000256" key="8">
    <source>
        <dbReference type="PROSITE-ProRule" id="PRU00309"/>
    </source>
</evidence>
<evidence type="ECO:0000256" key="10">
    <source>
        <dbReference type="SAM" id="MobiDB-lite"/>
    </source>
</evidence>
<keyword evidence="3 8" id="KW-0863">Zinc-finger</keyword>
<evidence type="ECO:0000256" key="2">
    <source>
        <dbReference type="ARBA" id="ARBA00022723"/>
    </source>
</evidence>
<keyword evidence="13" id="KW-1185">Reference proteome</keyword>
<keyword evidence="4" id="KW-0862">Zinc</keyword>
<dbReference type="Pfam" id="PF05485">
    <property type="entry name" value="THAP"/>
    <property type="match status" value="1"/>
</dbReference>
<evidence type="ECO:0000259" key="11">
    <source>
        <dbReference type="PROSITE" id="PS50950"/>
    </source>
</evidence>
<dbReference type="SUPFAM" id="SSF57716">
    <property type="entry name" value="Glucocorticoid receptor-like (DNA-binding domain)"/>
    <property type="match status" value="1"/>
</dbReference>
<dbReference type="AlphaFoldDB" id="A0A3B4TYE9"/>
<dbReference type="PANTHER" id="PTHR12081:SF19">
    <property type="entry name" value="TRANSCRIPTION FACTOR E2F6"/>
    <property type="match status" value="1"/>
</dbReference>
<feature type="region of interest" description="Disordered" evidence="10">
    <location>
        <begin position="104"/>
        <end position="162"/>
    </location>
</feature>
<dbReference type="SUPFAM" id="SSF46785">
    <property type="entry name" value="Winged helix' DNA-binding domain"/>
    <property type="match status" value="1"/>
</dbReference>
<dbReference type="CDD" id="cd14660">
    <property type="entry name" value="E2F_DD"/>
    <property type="match status" value="1"/>
</dbReference>
<keyword evidence="5 9" id="KW-0805">Transcription regulation</keyword>
<dbReference type="Gene3D" id="1.10.10.10">
    <property type="entry name" value="Winged helix-like DNA-binding domain superfamily/Winged helix DNA-binding domain"/>
    <property type="match status" value="1"/>
</dbReference>
<keyword evidence="7 9" id="KW-0804">Transcription</keyword>
<organism evidence="12 13">
    <name type="scientific">Seriola dumerili</name>
    <name type="common">Greater amberjack</name>
    <name type="synonym">Caranx dumerili</name>
    <dbReference type="NCBI Taxonomy" id="41447"/>
    <lineage>
        <taxon>Eukaryota</taxon>
        <taxon>Metazoa</taxon>
        <taxon>Chordata</taxon>
        <taxon>Craniata</taxon>
        <taxon>Vertebrata</taxon>
        <taxon>Euteleostomi</taxon>
        <taxon>Actinopterygii</taxon>
        <taxon>Neopterygii</taxon>
        <taxon>Teleostei</taxon>
        <taxon>Neoteleostei</taxon>
        <taxon>Acanthomorphata</taxon>
        <taxon>Carangaria</taxon>
        <taxon>Carangiformes</taxon>
        <taxon>Carangidae</taxon>
        <taxon>Seriola</taxon>
    </lineage>
</organism>
<accession>A0A3B4TYE9</accession>
<dbReference type="RefSeq" id="XP_022614667.1">
    <property type="nucleotide sequence ID" value="XM_022758946.1"/>
</dbReference>
<evidence type="ECO:0000256" key="6">
    <source>
        <dbReference type="ARBA" id="ARBA00023125"/>
    </source>
</evidence>
<dbReference type="GO" id="GO:0046983">
    <property type="term" value="F:protein dimerization activity"/>
    <property type="evidence" value="ECO:0007669"/>
    <property type="project" value="InterPro"/>
</dbReference>
<dbReference type="GeneTree" id="ENSGT00940000155734"/>
<dbReference type="OMA" id="FKWIGKS"/>
<dbReference type="PANTHER" id="PTHR12081">
    <property type="entry name" value="TRANSCRIPTION FACTOR E2F"/>
    <property type="match status" value="1"/>
</dbReference>
<feature type="compositionally biased region" description="Acidic residues" evidence="10">
    <location>
        <begin position="114"/>
        <end position="124"/>
    </location>
</feature>
<dbReference type="GeneID" id="111231729"/>
<name>A0A3B4TYE9_SERDU</name>
<sequence length="376" mass="41606">MVKCVVSGCPNRKVDVNRGVLNRPPKRFFSFPKDPARVKVWLAALRETNKQDPTEQHLICEDHFLPEDISSSGVSTDAIPLMPPCLDGHLGTISLWGAELSEEEDQWADRGGDGDDDEGGDDELLAVKPPAVDPLQQDSGAQKTPGSKTTSKSLHQRKKTVQTRRAKQDWSLGILTQHFLELLLAAPDGLLDLRQVMTKLNICRQRVYDITNILCGINVIKKPGPSRVKWIGSCPISSFLWKNQENLRREVENMKLVEDTLDALIRSCALQLLELTQDEENSEMAYVTHQDVSRLAAFQEQTVIVVKAPEETKLEILAPKQDSIRVHMKGGGGPIAVLTCEVATGEKSDSFVTLEESRIRTAELHTGSSSPQSATN</sequence>
<dbReference type="SMART" id="SM01372">
    <property type="entry name" value="E2F_TDP"/>
    <property type="match status" value="1"/>
</dbReference>
<evidence type="ECO:0000256" key="9">
    <source>
        <dbReference type="RuleBase" id="RU003796"/>
    </source>
</evidence>
<evidence type="ECO:0000256" key="7">
    <source>
        <dbReference type="ARBA" id="ARBA00023163"/>
    </source>
</evidence>
<dbReference type="Pfam" id="PF16421">
    <property type="entry name" value="E2F_CC-MB"/>
    <property type="match status" value="1"/>
</dbReference>
<dbReference type="Gene3D" id="6.10.250.540">
    <property type="match status" value="1"/>
</dbReference>
<evidence type="ECO:0000256" key="3">
    <source>
        <dbReference type="ARBA" id="ARBA00022771"/>
    </source>
</evidence>
<keyword evidence="9" id="KW-0539">Nucleus</keyword>
<dbReference type="SMART" id="SM00980">
    <property type="entry name" value="THAP"/>
    <property type="match status" value="1"/>
</dbReference>
<dbReference type="CTD" id="1876"/>
<keyword evidence="2" id="KW-0479">Metal-binding</keyword>
<dbReference type="SUPFAM" id="SSF144074">
    <property type="entry name" value="E2F-DP heterodimerization region"/>
    <property type="match status" value="1"/>
</dbReference>
<dbReference type="GO" id="GO:0000978">
    <property type="term" value="F:RNA polymerase II cis-regulatory region sequence-specific DNA binding"/>
    <property type="evidence" value="ECO:0007669"/>
    <property type="project" value="InterPro"/>
</dbReference>
<evidence type="ECO:0000313" key="13">
    <source>
        <dbReference type="Proteomes" id="UP000261420"/>
    </source>
</evidence>
<dbReference type="Ensembl" id="ENSSDUT00000011557.1">
    <property type="protein sequence ID" value="ENSSDUP00000011344.1"/>
    <property type="gene ID" value="ENSSDUG00000008276.1"/>
</dbReference>
<proteinExistence type="inferred from homology"/>
<reference evidence="12" key="1">
    <citation type="submission" date="2025-08" db="UniProtKB">
        <authorList>
            <consortium name="Ensembl"/>
        </authorList>
    </citation>
    <scope>IDENTIFICATION</scope>
</reference>
<dbReference type="InterPro" id="IPR032198">
    <property type="entry name" value="E2F_CC-MB"/>
</dbReference>
<reference evidence="12" key="2">
    <citation type="submission" date="2025-09" db="UniProtKB">
        <authorList>
            <consortium name="Ensembl"/>
        </authorList>
    </citation>
    <scope>IDENTIFICATION</scope>
</reference>
<dbReference type="GO" id="GO:0090575">
    <property type="term" value="C:RNA polymerase II transcription regulator complex"/>
    <property type="evidence" value="ECO:0007669"/>
    <property type="project" value="TreeGrafter"/>
</dbReference>
<protein>
    <submittedName>
        <fullName evidence="12">E2F transcription factor 6</fullName>
    </submittedName>
</protein>
<dbReference type="GO" id="GO:0000981">
    <property type="term" value="F:DNA-binding transcription factor activity, RNA polymerase II-specific"/>
    <property type="evidence" value="ECO:0007669"/>
    <property type="project" value="TreeGrafter"/>
</dbReference>
<feature type="domain" description="THAP-type" evidence="11">
    <location>
        <begin position="1"/>
        <end position="83"/>
    </location>
</feature>
<evidence type="ECO:0000256" key="4">
    <source>
        <dbReference type="ARBA" id="ARBA00022833"/>
    </source>
</evidence>
<dbReference type="InterPro" id="IPR003316">
    <property type="entry name" value="E2F_WHTH_DNA-bd_dom"/>
</dbReference>
<dbReference type="KEGG" id="sdu:111231729"/>
<dbReference type="Pfam" id="PF02319">
    <property type="entry name" value="WHD_E2F_TDP"/>
    <property type="match status" value="1"/>
</dbReference>